<accession>A0A0E9X6R5</accession>
<reference evidence="1" key="1">
    <citation type="submission" date="2014-11" db="EMBL/GenBank/DDBJ databases">
        <authorList>
            <person name="Amaro Gonzalez C."/>
        </authorList>
    </citation>
    <scope>NUCLEOTIDE SEQUENCE</scope>
</reference>
<dbReference type="EMBL" id="GBXM01011204">
    <property type="protein sequence ID" value="JAH97373.1"/>
    <property type="molecule type" value="Transcribed_RNA"/>
</dbReference>
<name>A0A0E9X6R5_ANGAN</name>
<protein>
    <submittedName>
        <fullName evidence="1">Uncharacterized protein</fullName>
    </submittedName>
</protein>
<sequence length="72" mass="8364">MLLICLWSLFQYANLNLTFTFFCDHPVCETIIPLKFTLLPDTCSVIIKVIFNFFFYMFLIESLSYANASACC</sequence>
<reference evidence="1" key="2">
    <citation type="journal article" date="2015" name="Fish Shellfish Immunol.">
        <title>Early steps in the European eel (Anguilla anguilla)-Vibrio vulnificus interaction in the gills: Role of the RtxA13 toxin.</title>
        <authorList>
            <person name="Callol A."/>
            <person name="Pajuelo D."/>
            <person name="Ebbesson L."/>
            <person name="Teles M."/>
            <person name="MacKenzie S."/>
            <person name="Amaro C."/>
        </authorList>
    </citation>
    <scope>NUCLEOTIDE SEQUENCE</scope>
</reference>
<proteinExistence type="predicted"/>
<evidence type="ECO:0000313" key="1">
    <source>
        <dbReference type="EMBL" id="JAH97373.1"/>
    </source>
</evidence>
<organism evidence="1">
    <name type="scientific">Anguilla anguilla</name>
    <name type="common">European freshwater eel</name>
    <name type="synonym">Muraena anguilla</name>
    <dbReference type="NCBI Taxonomy" id="7936"/>
    <lineage>
        <taxon>Eukaryota</taxon>
        <taxon>Metazoa</taxon>
        <taxon>Chordata</taxon>
        <taxon>Craniata</taxon>
        <taxon>Vertebrata</taxon>
        <taxon>Euteleostomi</taxon>
        <taxon>Actinopterygii</taxon>
        <taxon>Neopterygii</taxon>
        <taxon>Teleostei</taxon>
        <taxon>Anguilliformes</taxon>
        <taxon>Anguillidae</taxon>
        <taxon>Anguilla</taxon>
    </lineage>
</organism>
<dbReference type="AlphaFoldDB" id="A0A0E9X6R5"/>